<name>A0AA36E999_LACSI</name>
<dbReference type="EMBL" id="OX465081">
    <property type="protein sequence ID" value="CAI9287368.1"/>
    <property type="molecule type" value="Genomic_DNA"/>
</dbReference>
<dbReference type="GO" id="GO:0000479">
    <property type="term" value="P:endonucleolytic cleavage of tricistronic rRNA transcript (SSU-rRNA, 5.8S rRNA, LSU-rRNA)"/>
    <property type="evidence" value="ECO:0007669"/>
    <property type="project" value="TreeGrafter"/>
</dbReference>
<accession>A0AA36E999</accession>
<evidence type="ECO:0000313" key="3">
    <source>
        <dbReference type="Proteomes" id="UP001177003"/>
    </source>
</evidence>
<dbReference type="InterPro" id="IPR000228">
    <property type="entry name" value="RNA3'_term_phos_cyc"/>
</dbReference>
<dbReference type="InterPro" id="IPR013792">
    <property type="entry name" value="RNA3'P_cycl/enolpyr_Trfase_a/b"/>
</dbReference>
<organism evidence="2 3">
    <name type="scientific">Lactuca saligna</name>
    <name type="common">Willowleaf lettuce</name>
    <dbReference type="NCBI Taxonomy" id="75948"/>
    <lineage>
        <taxon>Eukaryota</taxon>
        <taxon>Viridiplantae</taxon>
        <taxon>Streptophyta</taxon>
        <taxon>Embryophyta</taxon>
        <taxon>Tracheophyta</taxon>
        <taxon>Spermatophyta</taxon>
        <taxon>Magnoliopsida</taxon>
        <taxon>eudicotyledons</taxon>
        <taxon>Gunneridae</taxon>
        <taxon>Pentapetalae</taxon>
        <taxon>asterids</taxon>
        <taxon>campanulids</taxon>
        <taxon>Asterales</taxon>
        <taxon>Asteraceae</taxon>
        <taxon>Cichorioideae</taxon>
        <taxon>Cichorieae</taxon>
        <taxon>Lactucinae</taxon>
        <taxon>Lactuca</taxon>
    </lineage>
</organism>
<dbReference type="PANTHER" id="PTHR11096">
    <property type="entry name" value="RNA 3' TERMINAL PHOSPHATE CYCLASE"/>
    <property type="match status" value="1"/>
</dbReference>
<keyword evidence="3" id="KW-1185">Reference proteome</keyword>
<sequence>MRKVSYMKLKGSQNLRQRLLLSPLASTPILIDDIRADATWLGLLPHEVLFLHLLETISDDCHVEINETGVKKEENPKSVKVLHILLSSLLEKKKPDKRGCLGCLVCHKTVGENVGGCCPWLAGNHQQTPLVGVFLLHLKDRRKRSECERKWKNEKLYLSVNSSAFMCE</sequence>
<evidence type="ECO:0000313" key="2">
    <source>
        <dbReference type="EMBL" id="CAI9287368.1"/>
    </source>
</evidence>
<dbReference type="InterPro" id="IPR023797">
    <property type="entry name" value="RNA3'_phos_cyclase_dom"/>
</dbReference>
<dbReference type="InterPro" id="IPR037136">
    <property type="entry name" value="RNA3'_phos_cyclase_dom_sf"/>
</dbReference>
<protein>
    <recommendedName>
        <fullName evidence="1">RNA 3'-terminal phosphate cyclase domain-containing protein</fullName>
    </recommendedName>
</protein>
<dbReference type="SUPFAM" id="SSF55205">
    <property type="entry name" value="EPT/RTPC-like"/>
    <property type="match status" value="1"/>
</dbReference>
<dbReference type="GO" id="GO:0005730">
    <property type="term" value="C:nucleolus"/>
    <property type="evidence" value="ECO:0007669"/>
    <property type="project" value="TreeGrafter"/>
</dbReference>
<dbReference type="Proteomes" id="UP001177003">
    <property type="component" value="Chromosome 5"/>
</dbReference>
<gene>
    <name evidence="2" type="ORF">LSALG_LOCUS26730</name>
</gene>
<evidence type="ECO:0000259" key="1">
    <source>
        <dbReference type="Pfam" id="PF01137"/>
    </source>
</evidence>
<dbReference type="GO" id="GO:0004521">
    <property type="term" value="F:RNA endonuclease activity"/>
    <property type="evidence" value="ECO:0007669"/>
    <property type="project" value="TreeGrafter"/>
</dbReference>
<dbReference type="PANTHER" id="PTHR11096:SF1">
    <property type="entry name" value="RNA 3'-TERMINAL PHOSPHATE CYCLASE-LIKE PROTEIN"/>
    <property type="match status" value="1"/>
</dbReference>
<dbReference type="Gene3D" id="3.65.10.20">
    <property type="entry name" value="RNA 3'-terminal phosphate cyclase domain"/>
    <property type="match status" value="1"/>
</dbReference>
<reference evidence="2" key="1">
    <citation type="submission" date="2023-04" db="EMBL/GenBank/DDBJ databases">
        <authorList>
            <person name="Vijverberg K."/>
            <person name="Xiong W."/>
            <person name="Schranz E."/>
        </authorList>
    </citation>
    <scope>NUCLEOTIDE SEQUENCE</scope>
</reference>
<feature type="domain" description="RNA 3'-terminal phosphate cyclase" evidence="1">
    <location>
        <begin position="8"/>
        <end position="61"/>
    </location>
</feature>
<dbReference type="AlphaFoldDB" id="A0AA36E999"/>
<dbReference type="Pfam" id="PF01137">
    <property type="entry name" value="RTC"/>
    <property type="match status" value="1"/>
</dbReference>
<proteinExistence type="predicted"/>